<dbReference type="PANTHER" id="PTHR47969">
    <property type="entry name" value="CHROMOSOME-ASSOCIATED KINESIN KIF4A-RELATED"/>
    <property type="match status" value="1"/>
</dbReference>
<evidence type="ECO:0000259" key="7">
    <source>
        <dbReference type="PROSITE" id="PS50105"/>
    </source>
</evidence>
<feature type="domain" description="Kinesin motor" evidence="6">
    <location>
        <begin position="74"/>
        <end position="418"/>
    </location>
</feature>
<keyword evidence="1 3" id="KW-0547">Nucleotide-binding</keyword>
<evidence type="ECO:0000313" key="9">
    <source>
        <dbReference type="Proteomes" id="UP001189429"/>
    </source>
</evidence>
<dbReference type="SUPFAM" id="SSF90112">
    <property type="entry name" value="Neurotransmitter-gated ion-channel transmembrane pore"/>
    <property type="match status" value="1"/>
</dbReference>
<dbReference type="SMART" id="SM00129">
    <property type="entry name" value="KISc"/>
    <property type="match status" value="1"/>
</dbReference>
<feature type="compositionally biased region" description="Low complexity" evidence="4">
    <location>
        <begin position="27"/>
        <end position="63"/>
    </location>
</feature>
<protein>
    <recommendedName>
        <fullName evidence="10">Kinesin-like protein</fullName>
    </recommendedName>
</protein>
<dbReference type="Gene3D" id="1.10.150.50">
    <property type="entry name" value="Transcription Factor, Ets-1"/>
    <property type="match status" value="1"/>
</dbReference>
<dbReference type="Proteomes" id="UP001189429">
    <property type="component" value="Unassembled WGS sequence"/>
</dbReference>
<feature type="transmembrane region" description="Helical" evidence="5">
    <location>
        <begin position="679"/>
        <end position="700"/>
    </location>
</feature>
<evidence type="ECO:0000256" key="5">
    <source>
        <dbReference type="SAM" id="Phobius"/>
    </source>
</evidence>
<evidence type="ECO:0008006" key="10">
    <source>
        <dbReference type="Google" id="ProtNLM"/>
    </source>
</evidence>
<dbReference type="InterPro" id="IPR013761">
    <property type="entry name" value="SAM/pointed_sf"/>
</dbReference>
<keyword evidence="5" id="KW-0472">Membrane</keyword>
<dbReference type="InterPro" id="IPR027640">
    <property type="entry name" value="Kinesin-like_fam"/>
</dbReference>
<dbReference type="InterPro" id="IPR038050">
    <property type="entry name" value="Neuro_actylchol_rec"/>
</dbReference>
<feature type="transmembrane region" description="Helical" evidence="5">
    <location>
        <begin position="741"/>
        <end position="762"/>
    </location>
</feature>
<dbReference type="InterPro" id="IPR036719">
    <property type="entry name" value="Neuro-gated_channel_TM_sf"/>
</dbReference>
<dbReference type="SUPFAM" id="SSF52540">
    <property type="entry name" value="P-loop containing nucleoside triphosphate hydrolases"/>
    <property type="match status" value="1"/>
</dbReference>
<dbReference type="InterPro" id="IPR027417">
    <property type="entry name" value="P-loop_NTPase"/>
</dbReference>
<dbReference type="InterPro" id="IPR001752">
    <property type="entry name" value="Kinesin_motor_dom"/>
</dbReference>
<feature type="region of interest" description="Disordered" evidence="4">
    <location>
        <begin position="1"/>
        <end position="64"/>
    </location>
</feature>
<evidence type="ECO:0000313" key="8">
    <source>
        <dbReference type="EMBL" id="CAK0884507.1"/>
    </source>
</evidence>
<dbReference type="Gene3D" id="1.20.58.390">
    <property type="entry name" value="Neurotransmitter-gated ion-channel transmembrane domain"/>
    <property type="match status" value="1"/>
</dbReference>
<feature type="region of interest" description="Disordered" evidence="4">
    <location>
        <begin position="850"/>
        <end position="927"/>
    </location>
</feature>
<feature type="binding site" evidence="3">
    <location>
        <begin position="165"/>
        <end position="172"/>
    </location>
    <ligand>
        <name>ATP</name>
        <dbReference type="ChEBI" id="CHEBI:30616"/>
    </ligand>
</feature>
<evidence type="ECO:0000256" key="2">
    <source>
        <dbReference type="ARBA" id="ARBA00022840"/>
    </source>
</evidence>
<dbReference type="PROSITE" id="PS00411">
    <property type="entry name" value="KINESIN_MOTOR_1"/>
    <property type="match status" value="1"/>
</dbReference>
<gene>
    <name evidence="8" type="ORF">PCOR1329_LOCUS66440</name>
</gene>
<feature type="compositionally biased region" description="Basic and acidic residues" evidence="4">
    <location>
        <begin position="906"/>
        <end position="927"/>
    </location>
</feature>
<evidence type="ECO:0000256" key="1">
    <source>
        <dbReference type="ARBA" id="ARBA00022741"/>
    </source>
</evidence>
<reference evidence="8" key="1">
    <citation type="submission" date="2023-10" db="EMBL/GenBank/DDBJ databases">
        <authorList>
            <person name="Chen Y."/>
            <person name="Shah S."/>
            <person name="Dougan E. K."/>
            <person name="Thang M."/>
            <person name="Chan C."/>
        </authorList>
    </citation>
    <scope>NUCLEOTIDE SEQUENCE [LARGE SCALE GENOMIC DNA]</scope>
</reference>
<comment type="caution">
    <text evidence="8">The sequence shown here is derived from an EMBL/GenBank/DDBJ whole genome shotgun (WGS) entry which is preliminary data.</text>
</comment>
<feature type="compositionally biased region" description="Low complexity" evidence="4">
    <location>
        <begin position="891"/>
        <end position="902"/>
    </location>
</feature>
<proteinExistence type="inferred from homology"/>
<accession>A0ABN9WDV2</accession>
<evidence type="ECO:0000256" key="3">
    <source>
        <dbReference type="PROSITE-ProRule" id="PRU00283"/>
    </source>
</evidence>
<dbReference type="InterPro" id="IPR019821">
    <property type="entry name" value="Kinesin_motor_CS"/>
</dbReference>
<evidence type="ECO:0000256" key="4">
    <source>
        <dbReference type="SAM" id="MobiDB-lite"/>
    </source>
</evidence>
<feature type="domain" description="SAM" evidence="7">
    <location>
        <begin position="933"/>
        <end position="990"/>
    </location>
</feature>
<keyword evidence="3" id="KW-0505">Motor protein</keyword>
<dbReference type="PANTHER" id="PTHR47969:SF33">
    <property type="entry name" value="KINESIN-LIKE PROTEIN"/>
    <property type="match status" value="1"/>
</dbReference>
<dbReference type="Gene3D" id="3.40.850.10">
    <property type="entry name" value="Kinesin motor domain"/>
    <property type="match status" value="1"/>
</dbReference>
<dbReference type="InterPro" id="IPR001660">
    <property type="entry name" value="SAM"/>
</dbReference>
<keyword evidence="5" id="KW-0812">Transmembrane</keyword>
<comment type="similarity">
    <text evidence="3">Belongs to the TRAFAC class myosin-kinesin ATPase superfamily. Kinesin family.</text>
</comment>
<sequence>MATAAPPQDGHEGGGAGAEELRPPGPSAGATEAPAGAVAAGPLAAPAPPGGAAAPGSPQEGAGVSEALAEEMPAVQVCVRMRPLLGWERQEGHLCSAVVLKEGKRGGVTVKPREGNEESGRLRSFRFDAVIGPDCSQEDAWCLTRVEGMVDKVVAGFHATVFAYGQTGSGKTHTMEGFTYGHHNGASAPSAAAARPKVRLKSTPPEQLGLVPRAASLLFERVEAMQERARAEGRVNADTFIVKASFLQIYNEHVYDLLNPVHTAAQIEAAGRAEDHAGLRIRWDAARRQFFAENLFEYECQTADELLDHYGTGLQHKQVASTGMNVASSRSHTVLVVKLVRRRGLKLDEGQDDVDAPAAPVKEVVSKLALVDLAGSERASASNSAAGGDRNARRFHEAVNVNQSLFVLRKVIAALSKRFALLHCRARAPVSCRAGALEALALETKEASEALPPSEPLLDSWETEFRSRPRPPSALWDVADEAFLELVRCRACIRVTRVDPKEGVFTLRMKCLWSFRTKNRGEQAEVTMRGVPGIRMPGLRVTVEESRVWKDLNFQSKLSPSTNSLFWRGTTTFTMEGWMAFDLVNFPFDRHMLNLEGLEFVWRSDKDDADYHKSMKVVEFTTDTSSMLPEWRTYHALVEVRKVVDPDVQRTIPNVGNMKIPSYASKFSVLLRIERKDRFYSWQVFVVTYLITMLSCFPLGLPPDVDFLGDRLAMYASGVLTLVANKIGINEHLPNVPYQTFTDWYLLAAIVTVFVAAVATLYPYRLDFEGHLISMNATKLRRVEVVDGMSVDRDAELTFEWLDTVENVVGVLLFSVWTLVVLWAFFVKPRHRTHWETILRSSRRAGDAFGRDEKAPLRSDGGASRSDGRTPTSSREGEEEQQEQREEDQHGSSGRRASGSSAVIRDSQRATREREETVAKDRVEREARPLPEWNAEEVADFLRSLRLGHCVEKLRAEDATAEGPIDGGKLATLSEGGLVGLGLTQLQARKVCRRVRELSLGAHAGAG</sequence>
<organism evidence="8 9">
    <name type="scientific">Prorocentrum cordatum</name>
    <dbReference type="NCBI Taxonomy" id="2364126"/>
    <lineage>
        <taxon>Eukaryota</taxon>
        <taxon>Sar</taxon>
        <taxon>Alveolata</taxon>
        <taxon>Dinophyceae</taxon>
        <taxon>Prorocentrales</taxon>
        <taxon>Prorocentraceae</taxon>
        <taxon>Prorocentrum</taxon>
    </lineage>
</organism>
<dbReference type="Pfam" id="PF00225">
    <property type="entry name" value="Kinesin"/>
    <property type="match status" value="1"/>
</dbReference>
<dbReference type="EMBL" id="CAUYUJ010018560">
    <property type="protein sequence ID" value="CAK0884507.1"/>
    <property type="molecule type" value="Genomic_DNA"/>
</dbReference>
<feature type="transmembrane region" description="Helical" evidence="5">
    <location>
        <begin position="808"/>
        <end position="827"/>
    </location>
</feature>
<dbReference type="InterPro" id="IPR036961">
    <property type="entry name" value="Kinesin_motor_dom_sf"/>
</dbReference>
<dbReference type="PROSITE" id="PS50067">
    <property type="entry name" value="KINESIN_MOTOR_2"/>
    <property type="match status" value="1"/>
</dbReference>
<evidence type="ECO:0000259" key="6">
    <source>
        <dbReference type="PROSITE" id="PS50067"/>
    </source>
</evidence>
<keyword evidence="9" id="KW-1185">Reference proteome</keyword>
<dbReference type="PROSITE" id="PS50105">
    <property type="entry name" value="SAM_DOMAIN"/>
    <property type="match status" value="1"/>
</dbReference>
<dbReference type="SUPFAM" id="SSF47769">
    <property type="entry name" value="SAM/Pointed domain"/>
    <property type="match status" value="1"/>
</dbReference>
<keyword evidence="2 3" id="KW-0067">ATP-binding</keyword>
<name>A0ABN9WDV2_9DINO</name>
<keyword evidence="5" id="KW-1133">Transmembrane helix</keyword>
<dbReference type="PRINTS" id="PR00380">
    <property type="entry name" value="KINESINHEAVY"/>
</dbReference>